<reference evidence="1 2" key="1">
    <citation type="journal article" date="2021" name="Hortic Res">
        <title>Chromosome-scale assembly of the Dendrobium chrysotoxum genome enhances the understanding of orchid evolution.</title>
        <authorList>
            <person name="Zhang Y."/>
            <person name="Zhang G.Q."/>
            <person name="Zhang D."/>
            <person name="Liu X.D."/>
            <person name="Xu X.Y."/>
            <person name="Sun W.H."/>
            <person name="Yu X."/>
            <person name="Zhu X."/>
            <person name="Wang Z.W."/>
            <person name="Zhao X."/>
            <person name="Zhong W.Y."/>
            <person name="Chen H."/>
            <person name="Yin W.L."/>
            <person name="Huang T."/>
            <person name="Niu S.C."/>
            <person name="Liu Z.J."/>
        </authorList>
    </citation>
    <scope>NUCLEOTIDE SEQUENCE [LARGE SCALE GENOMIC DNA]</scope>
    <source>
        <strain evidence="1">Lindl</strain>
    </source>
</reference>
<organism evidence="1 2">
    <name type="scientific">Dendrobium chrysotoxum</name>
    <name type="common">Orchid</name>
    <dbReference type="NCBI Taxonomy" id="161865"/>
    <lineage>
        <taxon>Eukaryota</taxon>
        <taxon>Viridiplantae</taxon>
        <taxon>Streptophyta</taxon>
        <taxon>Embryophyta</taxon>
        <taxon>Tracheophyta</taxon>
        <taxon>Spermatophyta</taxon>
        <taxon>Magnoliopsida</taxon>
        <taxon>Liliopsida</taxon>
        <taxon>Asparagales</taxon>
        <taxon>Orchidaceae</taxon>
        <taxon>Epidendroideae</taxon>
        <taxon>Malaxideae</taxon>
        <taxon>Dendrobiinae</taxon>
        <taxon>Dendrobium</taxon>
    </lineage>
</organism>
<dbReference type="EMBL" id="JAGFBR010000009">
    <property type="protein sequence ID" value="KAH0462101.1"/>
    <property type="molecule type" value="Genomic_DNA"/>
</dbReference>
<proteinExistence type="predicted"/>
<gene>
    <name evidence="1" type="ORF">IEQ34_009676</name>
</gene>
<dbReference type="Proteomes" id="UP000775213">
    <property type="component" value="Unassembled WGS sequence"/>
</dbReference>
<evidence type="ECO:0000313" key="2">
    <source>
        <dbReference type="Proteomes" id="UP000775213"/>
    </source>
</evidence>
<dbReference type="AlphaFoldDB" id="A0AAV7GZE8"/>
<protein>
    <submittedName>
        <fullName evidence="1">Uncharacterized protein</fullName>
    </submittedName>
</protein>
<keyword evidence="2" id="KW-1185">Reference proteome</keyword>
<name>A0AAV7GZE8_DENCH</name>
<comment type="caution">
    <text evidence="1">The sequence shown here is derived from an EMBL/GenBank/DDBJ whole genome shotgun (WGS) entry which is preliminary data.</text>
</comment>
<evidence type="ECO:0000313" key="1">
    <source>
        <dbReference type="EMBL" id="KAH0462101.1"/>
    </source>
</evidence>
<accession>A0AAV7GZE8</accession>
<sequence length="106" mass="11892">MRDLSSNDISPEIERHFARNLPETEFYRRISIVTGRFCQSVMGDFPVVCDDSQQRKGTPFLTASMVEFQPQCDMKQAIAGCSRIFCCGDQPTILPRSATLSLNPKG</sequence>